<dbReference type="InterPro" id="IPR011990">
    <property type="entry name" value="TPR-like_helical_dom_sf"/>
</dbReference>
<gene>
    <name evidence="5" type="ORF">A4U43_C07F37360</name>
</gene>
<evidence type="ECO:0000313" key="6">
    <source>
        <dbReference type="Proteomes" id="UP000243459"/>
    </source>
</evidence>
<keyword evidence="6" id="KW-1185">Reference proteome</keyword>
<dbReference type="OMA" id="YAFNDVH"/>
<evidence type="ECO:0000313" key="5">
    <source>
        <dbReference type="EMBL" id="ONK65462.1"/>
    </source>
</evidence>
<dbReference type="AlphaFoldDB" id="A0A5P1EHU4"/>
<reference evidence="6" key="1">
    <citation type="journal article" date="2017" name="Nat. Commun.">
        <title>The asparagus genome sheds light on the origin and evolution of a young Y chromosome.</title>
        <authorList>
            <person name="Harkess A."/>
            <person name="Zhou J."/>
            <person name="Xu C."/>
            <person name="Bowers J.E."/>
            <person name="Van der Hulst R."/>
            <person name="Ayyampalayam S."/>
            <person name="Mercati F."/>
            <person name="Riccardi P."/>
            <person name="McKain M.R."/>
            <person name="Kakrana A."/>
            <person name="Tang H."/>
            <person name="Ray J."/>
            <person name="Groenendijk J."/>
            <person name="Arikit S."/>
            <person name="Mathioni S.M."/>
            <person name="Nakano M."/>
            <person name="Shan H."/>
            <person name="Telgmann-Rauber A."/>
            <person name="Kanno A."/>
            <person name="Yue Z."/>
            <person name="Chen H."/>
            <person name="Li W."/>
            <person name="Chen Y."/>
            <person name="Xu X."/>
            <person name="Zhang Y."/>
            <person name="Luo S."/>
            <person name="Chen H."/>
            <person name="Gao J."/>
            <person name="Mao Z."/>
            <person name="Pires J.C."/>
            <person name="Luo M."/>
            <person name="Kudrna D."/>
            <person name="Wing R.A."/>
            <person name="Meyers B.C."/>
            <person name="Yi K."/>
            <person name="Kong H."/>
            <person name="Lavrijsen P."/>
            <person name="Sunseri F."/>
            <person name="Falavigna A."/>
            <person name="Ye Y."/>
            <person name="Leebens-Mack J.H."/>
            <person name="Chen G."/>
        </authorList>
    </citation>
    <scope>NUCLEOTIDE SEQUENCE [LARGE SCALE GENOMIC DNA]</scope>
    <source>
        <strain evidence="6">cv. DH0086</strain>
    </source>
</reference>
<accession>A0A5P1EHU4</accession>
<dbReference type="Proteomes" id="UP000243459">
    <property type="component" value="Chromosome 7"/>
</dbReference>
<dbReference type="Gene3D" id="1.25.40.10">
    <property type="entry name" value="Tetratricopeptide repeat domain"/>
    <property type="match status" value="1"/>
</dbReference>
<keyword evidence="3" id="KW-0677">Repeat</keyword>
<dbReference type="CDD" id="cd05804">
    <property type="entry name" value="StaR_like"/>
    <property type="match status" value="1"/>
</dbReference>
<evidence type="ECO:0000256" key="1">
    <source>
        <dbReference type="ARBA" id="ARBA00005857"/>
    </source>
</evidence>
<dbReference type="EMBL" id="CM007387">
    <property type="protein sequence ID" value="ONK65462.1"/>
    <property type="molecule type" value="Genomic_DNA"/>
</dbReference>
<dbReference type="Gramene" id="ONK65462">
    <property type="protein sequence ID" value="ONK65462"/>
    <property type="gene ID" value="A4U43_C07F37360"/>
</dbReference>
<dbReference type="PANTHER" id="PTHR16263">
    <property type="entry name" value="TETRATRICOPEPTIDE REPEAT PROTEIN 38"/>
    <property type="match status" value="1"/>
</dbReference>
<keyword evidence="4" id="KW-0802">TPR repeat</keyword>
<name>A0A5P1EHU4_ASPOF</name>
<sequence>MEEKKGTGYEKLVFKAVYCLVGDGRDEEAAVDRHFELIKEFPKDLVSLKRAQLLCFYLGRPDISLNLAEQVLPQNQDQSYIYGLLAFPLLELGRMAEAEKAARKGFEINKFDLWSQHNLCHVFQYDCRFKEAVDFMESCSYTWSSCSSFMFTHNWWHVAVCYLEGHSPLHKVLEIYDNCIWKELERKDAEHSEVYVNAIGLLLQIEVRGHKSCIEEQIMVLANIFENESIWHMEWLLDILGLWALACKKESAKADDLLESMKSRISQMSKKKQHSMQRGRKLAEAIYEYGRGNHQKALDALGLDFDVTKCKVIGASDEQLDVFNEVWYCVLLSCGHTLKAIEEIEKALKTREGAPFLWRLLERAYALEGVEKANVVAEKARTLETAYFK</sequence>
<protein>
    <recommendedName>
        <fullName evidence="2">Tetratricopeptide repeat protein 38</fullName>
    </recommendedName>
</protein>
<comment type="similarity">
    <text evidence="1">Belongs to the TTC38 family.</text>
</comment>
<dbReference type="InterPro" id="IPR033891">
    <property type="entry name" value="TTC38"/>
</dbReference>
<proteinExistence type="inferred from homology"/>
<organism evidence="5 6">
    <name type="scientific">Asparagus officinalis</name>
    <name type="common">Garden asparagus</name>
    <dbReference type="NCBI Taxonomy" id="4686"/>
    <lineage>
        <taxon>Eukaryota</taxon>
        <taxon>Viridiplantae</taxon>
        <taxon>Streptophyta</taxon>
        <taxon>Embryophyta</taxon>
        <taxon>Tracheophyta</taxon>
        <taxon>Spermatophyta</taxon>
        <taxon>Magnoliopsida</taxon>
        <taxon>Liliopsida</taxon>
        <taxon>Asparagales</taxon>
        <taxon>Asparagaceae</taxon>
        <taxon>Asparagoideae</taxon>
        <taxon>Asparagus</taxon>
    </lineage>
</organism>
<dbReference type="SUPFAM" id="SSF48452">
    <property type="entry name" value="TPR-like"/>
    <property type="match status" value="1"/>
</dbReference>
<evidence type="ECO:0000256" key="4">
    <source>
        <dbReference type="ARBA" id="ARBA00022803"/>
    </source>
</evidence>
<evidence type="ECO:0000256" key="3">
    <source>
        <dbReference type="ARBA" id="ARBA00022737"/>
    </source>
</evidence>
<evidence type="ECO:0000256" key="2">
    <source>
        <dbReference type="ARBA" id="ARBA00019992"/>
    </source>
</evidence>
<dbReference type="PANTHER" id="PTHR16263:SF4">
    <property type="entry name" value="TETRATRICOPEPTIDE REPEAT PROTEIN 38"/>
    <property type="match status" value="1"/>
</dbReference>